<reference evidence="28" key="2">
    <citation type="journal article" date="2019" name="Int. J. Syst. Evol. Microbiol.">
        <title>The Global Catalogue of Microorganisms (GCM) 10K type strain sequencing project: providing services to taxonomists for standard genome sequencing and annotation.</title>
        <authorList>
            <consortium name="The Broad Institute Genomics Platform"/>
            <consortium name="The Broad Institute Genome Sequencing Center for Infectious Disease"/>
            <person name="Wu L."/>
            <person name="Ma J."/>
        </authorList>
    </citation>
    <scope>NUCLEOTIDE SEQUENCE [LARGE SCALE GENOMIC DNA]</scope>
    <source>
        <strain evidence="28">JCM 15515</strain>
    </source>
</reference>
<comment type="similarity">
    <text evidence="4">Belongs to the PriB family.</text>
</comment>
<evidence type="ECO:0000313" key="27">
    <source>
        <dbReference type="EMBL" id="XDJ99264.1"/>
    </source>
</evidence>
<evidence type="ECO:0000313" key="15">
    <source>
        <dbReference type="EMBL" id="XDJ66834.1"/>
    </source>
</evidence>
<dbReference type="EMBL" id="CP158263">
    <property type="protein sequence ID" value="XDJ72710.1"/>
    <property type="molecule type" value="Genomic_DNA"/>
</dbReference>
<dbReference type="EMBL" id="CP158260">
    <property type="protein sequence ID" value="XDJ63708.1"/>
    <property type="molecule type" value="Genomic_DNA"/>
</dbReference>
<keyword evidence="3 4" id="KW-0238">DNA-binding</keyword>
<protein>
    <recommendedName>
        <fullName evidence="4">Replication restart protein PriB</fullName>
    </recommendedName>
</protein>
<dbReference type="GeneID" id="93067873"/>
<evidence type="ECO:0000313" key="6">
    <source>
        <dbReference type="EMBL" id="XDJ41397.1"/>
    </source>
</evidence>
<dbReference type="EMBL" id="CP158252">
    <property type="protein sequence ID" value="XDJ41397.1"/>
    <property type="molecule type" value="Genomic_DNA"/>
</dbReference>
<dbReference type="EMBL" id="CP158267">
    <property type="protein sequence ID" value="XDJ79182.1"/>
    <property type="molecule type" value="Genomic_DNA"/>
</dbReference>
<name>A0AB39DTP2_9BURK</name>
<dbReference type="EMBL" id="CP158261">
    <property type="protein sequence ID" value="XDJ66834.1"/>
    <property type="molecule type" value="Genomic_DNA"/>
</dbReference>
<evidence type="ECO:0000313" key="23">
    <source>
        <dbReference type="EMBL" id="XDJ88307.1"/>
    </source>
</evidence>
<dbReference type="EMBL" id="CP158258">
    <property type="protein sequence ID" value="XDJ57613.1"/>
    <property type="molecule type" value="Genomic_DNA"/>
</dbReference>
<dbReference type="RefSeq" id="WP_343838844.1">
    <property type="nucleotide sequence ID" value="NZ_BAAAEX010000011.1"/>
</dbReference>
<evidence type="ECO:0000256" key="1">
    <source>
        <dbReference type="ARBA" id="ARBA00022515"/>
    </source>
</evidence>
<dbReference type="EMBL" id="CP158264">
    <property type="protein sequence ID" value="XDJ74992.1"/>
    <property type="molecule type" value="Genomic_DNA"/>
</dbReference>
<dbReference type="EMBL" id="CP158270">
    <property type="protein sequence ID" value="XDJ89681.1"/>
    <property type="molecule type" value="Genomic_DNA"/>
</dbReference>
<dbReference type="EMBL" id="CP158266">
    <property type="protein sequence ID" value="XDJ82817.1"/>
    <property type="molecule type" value="Genomic_DNA"/>
</dbReference>
<dbReference type="EMBL" id="CP158268">
    <property type="protein sequence ID" value="XDJ85638.1"/>
    <property type="molecule type" value="Genomic_DNA"/>
</dbReference>
<evidence type="ECO:0000256" key="4">
    <source>
        <dbReference type="HAMAP-Rule" id="MF_00720"/>
    </source>
</evidence>
<evidence type="ECO:0000313" key="18">
    <source>
        <dbReference type="EMBL" id="XDJ74992.1"/>
    </source>
</evidence>
<dbReference type="PIRSF" id="PIRSF003135">
    <property type="entry name" value="Primosomal_n"/>
    <property type="match status" value="1"/>
</dbReference>
<sequence>MNRVELAARVAEAEPLRHTPAGTPVLRLRMAHESEVLEAGSPRIVRMELQAVALGDVARDLAAAPIGALIQATGFLAPLRQGSDRLVFHIQRIAQAH</sequence>
<dbReference type="EMBL" id="CP158259">
    <property type="protein sequence ID" value="XDJ61673.1"/>
    <property type="molecule type" value="Genomic_DNA"/>
</dbReference>
<evidence type="ECO:0000313" key="13">
    <source>
        <dbReference type="EMBL" id="XDJ61673.1"/>
    </source>
</evidence>
<dbReference type="EMBL" id="CP158257">
    <property type="protein sequence ID" value="XDJ54891.1"/>
    <property type="molecule type" value="Genomic_DNA"/>
</dbReference>
<organism evidence="12">
    <name type="scientific">Castellaniella ginsengisoli</name>
    <dbReference type="NCBI Taxonomy" id="546114"/>
    <lineage>
        <taxon>Bacteria</taxon>
        <taxon>Pseudomonadati</taxon>
        <taxon>Pseudomonadota</taxon>
        <taxon>Betaproteobacteria</taxon>
        <taxon>Burkholderiales</taxon>
        <taxon>Alcaligenaceae</taxon>
        <taxon>Castellaniella</taxon>
    </lineage>
</organism>
<dbReference type="InterPro" id="IPR000424">
    <property type="entry name" value="Primosome_PriB/ssb"/>
</dbReference>
<evidence type="ECO:0000256" key="2">
    <source>
        <dbReference type="ARBA" id="ARBA00022705"/>
    </source>
</evidence>
<evidence type="ECO:0000313" key="21">
    <source>
        <dbReference type="EMBL" id="XDJ82817.1"/>
    </source>
</evidence>
<dbReference type="Gene3D" id="2.40.50.140">
    <property type="entry name" value="Nucleic acid-binding proteins"/>
    <property type="match status" value="1"/>
</dbReference>
<evidence type="ECO:0000313" key="20">
    <source>
        <dbReference type="EMBL" id="XDJ79182.1"/>
    </source>
</evidence>
<dbReference type="PROSITE" id="PS50935">
    <property type="entry name" value="SSB"/>
    <property type="match status" value="1"/>
</dbReference>
<dbReference type="EMBL" id="CP158253">
    <property type="protein sequence ID" value="XDJ45886.1"/>
    <property type="molecule type" value="Genomic_DNA"/>
</dbReference>
<dbReference type="EMBL" id="CP158255">
    <property type="protein sequence ID" value="XDJ50084.1"/>
    <property type="molecule type" value="Genomic_DNA"/>
</dbReference>
<evidence type="ECO:0000313" key="24">
    <source>
        <dbReference type="EMBL" id="XDJ89681.1"/>
    </source>
</evidence>
<dbReference type="GO" id="GO:0006269">
    <property type="term" value="P:DNA replication, synthesis of primer"/>
    <property type="evidence" value="ECO:0007669"/>
    <property type="project" value="UniProtKB-KW"/>
</dbReference>
<accession>A0AB39DTP2</accession>
<evidence type="ECO:0000313" key="8">
    <source>
        <dbReference type="EMBL" id="XDJ46568.1"/>
    </source>
</evidence>
<evidence type="ECO:0000313" key="9">
    <source>
        <dbReference type="EMBL" id="XDJ50084.1"/>
    </source>
</evidence>
<evidence type="ECO:0000313" key="10">
    <source>
        <dbReference type="EMBL" id="XDJ52337.1"/>
    </source>
</evidence>
<dbReference type="HAMAP" id="MF_00720">
    <property type="entry name" value="PriB"/>
    <property type="match status" value="1"/>
</dbReference>
<evidence type="ECO:0000313" key="25">
    <source>
        <dbReference type="EMBL" id="XDJ92915.1"/>
    </source>
</evidence>
<evidence type="ECO:0000313" key="14">
    <source>
        <dbReference type="EMBL" id="XDJ63708.1"/>
    </source>
</evidence>
<gene>
    <name evidence="4 12" type="primary">priB</name>
    <name evidence="12" type="ORF">ABRY90_10040</name>
    <name evidence="15" type="ORF">ABRY91_01960</name>
    <name evidence="13" type="ORF">ABRY92_03430</name>
    <name evidence="16" type="ORF">ABRY94_10690</name>
    <name evidence="25" type="ORF">ABRY95_11045</name>
    <name evidence="21" type="ORF">ABRY96_00855</name>
    <name evidence="18" type="ORF">ABRY97_02165</name>
    <name evidence="23" type="ORF">ABRY98_01645</name>
    <name evidence="6" type="ORF">ABRY99_10650</name>
    <name evidence="11" type="ORF">ABRZ00_10025</name>
    <name evidence="10" type="ORF">ABRZ01_10335</name>
    <name evidence="7" type="ORF">ABRZ02_06340</name>
    <name evidence="14" type="ORF">ABRZ03_13555</name>
    <name evidence="8" type="ORF">ABRZ04_09500</name>
    <name evidence="26" type="ORF">ABRZ05_02530</name>
    <name evidence="17" type="ORF">ABRZ06_04235</name>
    <name evidence="20" type="ORF">ABRZ07_09705</name>
    <name evidence="22" type="ORF">ABRZ08_01975</name>
    <name evidence="9" type="ORF">ABRZ09_12835</name>
    <name evidence="19" type="ORF">ABRZ10_04195</name>
    <name evidence="27" type="ORF">ABRZ11_02190</name>
    <name evidence="24" type="ORF">ABRZ12_08280</name>
    <name evidence="5" type="ORF">GCM10009108_23580</name>
</gene>
<evidence type="ECO:0000313" key="11">
    <source>
        <dbReference type="EMBL" id="XDJ54891.1"/>
    </source>
</evidence>
<evidence type="ECO:0000313" key="17">
    <source>
        <dbReference type="EMBL" id="XDJ72710.1"/>
    </source>
</evidence>
<dbReference type="Pfam" id="PF22657">
    <property type="entry name" value="SSB_1"/>
    <property type="match status" value="1"/>
</dbReference>
<dbReference type="EMBL" id="CP158262">
    <property type="protein sequence ID" value="XDJ68547.1"/>
    <property type="molecule type" value="Genomic_DNA"/>
</dbReference>
<dbReference type="GO" id="GO:1990077">
    <property type="term" value="C:primosome complex"/>
    <property type="evidence" value="ECO:0007669"/>
    <property type="project" value="UniProtKB-UniRule"/>
</dbReference>
<reference evidence="5" key="1">
    <citation type="journal article" date="2014" name="Int. J. Syst. Evol. Microbiol.">
        <title>Complete genome of a new Firmicutes species belonging to the dominant human colonic microbiota ('Ruminococcus bicirculans') reveals two chromosomes and a selective capacity to utilize plant glucans.</title>
        <authorList>
            <consortium name="NISC Comparative Sequencing Program"/>
            <person name="Wegmann U."/>
            <person name="Louis P."/>
            <person name="Goesmann A."/>
            <person name="Henrissat B."/>
            <person name="Duncan S.H."/>
            <person name="Flint H.J."/>
        </authorList>
    </citation>
    <scope>NUCLEOTIDE SEQUENCE</scope>
    <source>
        <strain evidence="5">JCM 15515</strain>
    </source>
</reference>
<evidence type="ECO:0000313" key="19">
    <source>
        <dbReference type="EMBL" id="XDJ78014.1"/>
    </source>
</evidence>
<evidence type="ECO:0000256" key="3">
    <source>
        <dbReference type="ARBA" id="ARBA00023125"/>
    </source>
</evidence>
<reference evidence="12" key="4">
    <citation type="submission" date="2024-05" db="EMBL/GenBank/DDBJ databases">
        <authorList>
            <person name="Luo Y.-C."/>
            <person name="Nicholds J."/>
            <person name="Mortimer T."/>
            <person name="Maboni G."/>
        </authorList>
    </citation>
    <scope>NUCLEOTIDE SEQUENCE</scope>
    <source>
        <strain evidence="26">124370</strain>
        <strain evidence="27">124566</strain>
        <strain evidence="25">124953</strain>
        <strain evidence="24">130308</strain>
        <strain evidence="23">130416</strain>
        <strain evidence="22">140124</strain>
        <strain evidence="20">141555</strain>
        <strain evidence="21">143751</strain>
        <strain evidence="19">143769</strain>
        <strain evidence="18">143811</strain>
        <strain evidence="17">143936</strain>
        <strain evidence="16">144863</strain>
        <strain evidence="15">145849</strain>
        <strain evidence="14">145850</strain>
        <strain evidence="13">145852</strain>
        <strain evidence="12">148131</strain>
        <strain evidence="11">150221</strain>
        <strain evidence="10">150964</strain>
        <strain evidence="9">151108</strain>
        <strain evidence="8">151836</strain>
        <strain evidence="7">153271</strain>
        <strain evidence="6">153920</strain>
    </source>
</reference>
<keyword evidence="2 4" id="KW-0235">DNA replication</keyword>
<evidence type="ECO:0000313" key="26">
    <source>
        <dbReference type="EMBL" id="XDJ96617.1"/>
    </source>
</evidence>
<dbReference type="AlphaFoldDB" id="A0AB39DTP2"/>
<dbReference type="EMBL" id="CP158269">
    <property type="protein sequence ID" value="XDJ88307.1"/>
    <property type="molecule type" value="Genomic_DNA"/>
</dbReference>
<dbReference type="EMBL" id="CP158254">
    <property type="protein sequence ID" value="XDJ46568.1"/>
    <property type="molecule type" value="Genomic_DNA"/>
</dbReference>
<dbReference type="Proteomes" id="UP001500573">
    <property type="component" value="Unassembled WGS sequence"/>
</dbReference>
<evidence type="ECO:0000313" key="16">
    <source>
        <dbReference type="EMBL" id="XDJ68547.1"/>
    </source>
</evidence>
<evidence type="ECO:0000313" key="28">
    <source>
        <dbReference type="Proteomes" id="UP001500573"/>
    </source>
</evidence>
<keyword evidence="28" id="KW-1185">Reference proteome</keyword>
<dbReference type="EMBL" id="CP158272">
    <property type="protein sequence ID" value="XDJ99264.1"/>
    <property type="molecule type" value="Genomic_DNA"/>
</dbReference>
<comment type="subunit">
    <text evidence="4">Homodimer. Interacts with PriA and DnaT. Component of the replication restart primosome. Primosome assembly occurs via a 'hand-off' mechanism. PriA binds to replication forks, subsequently PriB then DnaT bind; DnaT then displaces ssDNA to generate the helicase loading substrate.</text>
</comment>
<evidence type="ECO:0000313" key="22">
    <source>
        <dbReference type="EMBL" id="XDJ85638.1"/>
    </source>
</evidence>
<evidence type="ECO:0000313" key="12">
    <source>
        <dbReference type="EMBL" id="XDJ57613.1"/>
    </source>
</evidence>
<dbReference type="EMBL" id="CP158265">
    <property type="protein sequence ID" value="XDJ78014.1"/>
    <property type="molecule type" value="Genomic_DNA"/>
</dbReference>
<dbReference type="InterPro" id="IPR012340">
    <property type="entry name" value="NA-bd_OB-fold"/>
</dbReference>
<dbReference type="EMBL" id="BAAAEX010000011">
    <property type="protein sequence ID" value="GAA0781756.1"/>
    <property type="molecule type" value="Genomic_DNA"/>
</dbReference>
<evidence type="ECO:0000313" key="5">
    <source>
        <dbReference type="EMBL" id="GAA0781756.1"/>
    </source>
</evidence>
<keyword evidence="1 4" id="KW-0639">Primosome</keyword>
<dbReference type="EMBL" id="CP158256">
    <property type="protein sequence ID" value="XDJ52337.1"/>
    <property type="molecule type" value="Genomic_DNA"/>
</dbReference>
<dbReference type="GO" id="GO:0003697">
    <property type="term" value="F:single-stranded DNA binding"/>
    <property type="evidence" value="ECO:0007669"/>
    <property type="project" value="UniProtKB-UniRule"/>
</dbReference>
<dbReference type="SUPFAM" id="SSF50249">
    <property type="entry name" value="Nucleic acid-binding proteins"/>
    <property type="match status" value="1"/>
</dbReference>
<reference evidence="5" key="3">
    <citation type="submission" date="2023-12" db="EMBL/GenBank/DDBJ databases">
        <authorList>
            <person name="Sun Q."/>
            <person name="Inoue M."/>
        </authorList>
    </citation>
    <scope>NUCLEOTIDE SEQUENCE</scope>
    <source>
        <strain evidence="5">JCM 15515</strain>
    </source>
</reference>
<comment type="function">
    <text evidence="4">Involved in the restart of stalled replication forks, which reloads the replicative helicase on sites other than the origin of replication; the PriA-PriB pathway is the major replication restart pathway. During primosome assembly it facilitates complex formation between PriA and DnaT on DNA; stabilizes PriA on DNA. Stimulates the DNA unwinding activity of PriA helicase.</text>
</comment>
<dbReference type="NCBIfam" id="TIGR04418">
    <property type="entry name" value="PriB_gamma"/>
    <property type="match status" value="1"/>
</dbReference>
<dbReference type="EMBL" id="CP158271">
    <property type="protein sequence ID" value="XDJ92915.1"/>
    <property type="molecule type" value="Genomic_DNA"/>
</dbReference>
<evidence type="ECO:0000313" key="7">
    <source>
        <dbReference type="EMBL" id="XDJ45886.1"/>
    </source>
</evidence>
<dbReference type="EMBL" id="CP158273">
    <property type="protein sequence ID" value="XDJ96617.1"/>
    <property type="molecule type" value="Genomic_DNA"/>
</dbReference>
<proteinExistence type="inferred from homology"/>
<dbReference type="InterPro" id="IPR023646">
    <property type="entry name" value="Prisomal_replication_PriB"/>
</dbReference>
<dbReference type="KEGG" id="cgin:ABRZ00_10025"/>